<dbReference type="InterPro" id="IPR050983">
    <property type="entry name" value="GST_Omega/HSP26"/>
</dbReference>
<dbReference type="Gene3D" id="3.40.30.10">
    <property type="entry name" value="Glutaredoxin"/>
    <property type="match status" value="1"/>
</dbReference>
<evidence type="ECO:0000313" key="3">
    <source>
        <dbReference type="EMBL" id="SCY92561.1"/>
    </source>
</evidence>
<dbReference type="STRING" id="336292.SAMN05660710_03497"/>
<dbReference type="Pfam" id="PF13409">
    <property type="entry name" value="GST_N_2"/>
    <property type="match status" value="1"/>
</dbReference>
<dbReference type="EMBL" id="FMVT01000017">
    <property type="protein sequence ID" value="SCY92561.1"/>
    <property type="molecule type" value="Genomic_DNA"/>
</dbReference>
<keyword evidence="4" id="KW-1185">Reference proteome</keyword>
<dbReference type="GO" id="GO:0016740">
    <property type="term" value="F:transferase activity"/>
    <property type="evidence" value="ECO:0007669"/>
    <property type="project" value="UniProtKB-KW"/>
</dbReference>
<evidence type="ECO:0000313" key="4">
    <source>
        <dbReference type="Proteomes" id="UP000199502"/>
    </source>
</evidence>
<keyword evidence="3" id="KW-0808">Transferase</keyword>
<gene>
    <name evidence="3" type="ORF">SAMN05660710_03497</name>
</gene>
<dbReference type="InterPro" id="IPR036282">
    <property type="entry name" value="Glutathione-S-Trfase_C_sf"/>
</dbReference>
<dbReference type="InterPro" id="IPR036249">
    <property type="entry name" value="Thioredoxin-like_sf"/>
</dbReference>
<dbReference type="Proteomes" id="UP000199502">
    <property type="component" value="Unassembled WGS sequence"/>
</dbReference>
<protein>
    <submittedName>
        <fullName evidence="3">Glutathione S-transferase</fullName>
    </submittedName>
</protein>
<dbReference type="InterPro" id="IPR040079">
    <property type="entry name" value="Glutathione_S-Trfase"/>
</dbReference>
<dbReference type="InterPro" id="IPR010987">
    <property type="entry name" value="Glutathione-S-Trfase_C-like"/>
</dbReference>
<dbReference type="AlphaFoldDB" id="A0A1G5JXD3"/>
<sequence>MKLYNFSFGPYPQRLNIYLAEKNPHNVDQIIFSEPNPSADVPPARIKALTATGSLPILRDDDGTVVEQSLVILEYLEERLPGPDMLGATAAARARTRQLVQAFDEAMTFFALWARHGSRLGVGKVPISMELAQICGSRFFDQLRLLDRMISAGEFVAGDHVSIADCMAMATLQYAHDFYGVPVPPDCERLTAWLDSFSLRPSARRPPYPEAKRARALGLMEQTGVTP</sequence>
<feature type="domain" description="GST N-terminal" evidence="1">
    <location>
        <begin position="1"/>
        <end position="84"/>
    </location>
</feature>
<proteinExistence type="predicted"/>
<feature type="domain" description="GST C-terminal" evidence="2">
    <location>
        <begin position="89"/>
        <end position="217"/>
    </location>
</feature>
<dbReference type="Pfam" id="PF13410">
    <property type="entry name" value="GST_C_2"/>
    <property type="match status" value="1"/>
</dbReference>
<dbReference type="OrthoDB" id="509852at2"/>
<evidence type="ECO:0000259" key="2">
    <source>
        <dbReference type="PROSITE" id="PS50405"/>
    </source>
</evidence>
<dbReference type="RefSeq" id="WP_090747757.1">
    <property type="nucleotide sequence ID" value="NZ_FMVT01000017.1"/>
</dbReference>
<dbReference type="PROSITE" id="PS50405">
    <property type="entry name" value="GST_CTER"/>
    <property type="match status" value="1"/>
</dbReference>
<dbReference type="PROSITE" id="PS50404">
    <property type="entry name" value="GST_NTER"/>
    <property type="match status" value="1"/>
</dbReference>
<dbReference type="SFLD" id="SFLDS00019">
    <property type="entry name" value="Glutathione_Transferase_(cytos"/>
    <property type="match status" value="1"/>
</dbReference>
<dbReference type="InterPro" id="IPR004045">
    <property type="entry name" value="Glutathione_S-Trfase_N"/>
</dbReference>
<dbReference type="SUPFAM" id="SSF47616">
    <property type="entry name" value="GST C-terminal domain-like"/>
    <property type="match status" value="1"/>
</dbReference>
<dbReference type="SUPFAM" id="SSF52833">
    <property type="entry name" value="Thioredoxin-like"/>
    <property type="match status" value="1"/>
</dbReference>
<reference evidence="3 4" key="1">
    <citation type="submission" date="2016-10" db="EMBL/GenBank/DDBJ databases">
        <authorList>
            <person name="de Groot N.N."/>
        </authorList>
    </citation>
    <scope>NUCLEOTIDE SEQUENCE [LARGE SCALE GENOMIC DNA]</scope>
    <source>
        <strain evidence="3 4">CGMCC 1.8925</strain>
    </source>
</reference>
<dbReference type="PANTHER" id="PTHR43968">
    <property type="match status" value="1"/>
</dbReference>
<dbReference type="Gene3D" id="1.20.1050.10">
    <property type="match status" value="1"/>
</dbReference>
<accession>A0A1G5JXD3</accession>
<organism evidence="3 4">
    <name type="scientific">Paracoccus tibetensis</name>
    <dbReference type="NCBI Taxonomy" id="336292"/>
    <lineage>
        <taxon>Bacteria</taxon>
        <taxon>Pseudomonadati</taxon>
        <taxon>Pseudomonadota</taxon>
        <taxon>Alphaproteobacteria</taxon>
        <taxon>Rhodobacterales</taxon>
        <taxon>Paracoccaceae</taxon>
        <taxon>Paracoccus</taxon>
    </lineage>
</organism>
<dbReference type="PANTHER" id="PTHR43968:SF6">
    <property type="entry name" value="GLUTATHIONE S-TRANSFERASE OMEGA"/>
    <property type="match status" value="1"/>
</dbReference>
<name>A0A1G5JXD3_9RHOB</name>
<evidence type="ECO:0000259" key="1">
    <source>
        <dbReference type="PROSITE" id="PS50404"/>
    </source>
</evidence>
<dbReference type="GO" id="GO:0005737">
    <property type="term" value="C:cytoplasm"/>
    <property type="evidence" value="ECO:0007669"/>
    <property type="project" value="TreeGrafter"/>
</dbReference>